<organism evidence="19 20">
    <name type="scientific">Peredibacter starrii</name>
    <dbReference type="NCBI Taxonomy" id="28202"/>
    <lineage>
        <taxon>Bacteria</taxon>
        <taxon>Pseudomonadati</taxon>
        <taxon>Bdellovibrionota</taxon>
        <taxon>Bacteriovoracia</taxon>
        <taxon>Bacteriovoracales</taxon>
        <taxon>Bacteriovoracaceae</taxon>
        <taxon>Peredibacter</taxon>
    </lineage>
</organism>
<dbReference type="GO" id="GO:0070573">
    <property type="term" value="F:metallodipeptidase activity"/>
    <property type="evidence" value="ECO:0007669"/>
    <property type="project" value="TreeGrafter"/>
</dbReference>
<evidence type="ECO:0000256" key="14">
    <source>
        <dbReference type="ARBA" id="ARBA00075285"/>
    </source>
</evidence>
<evidence type="ECO:0000256" key="5">
    <source>
        <dbReference type="ARBA" id="ARBA00022801"/>
    </source>
</evidence>
<keyword evidence="7" id="KW-0482">Metalloprotease</keyword>
<dbReference type="InterPro" id="IPR011650">
    <property type="entry name" value="Peptidase_M20_dimer"/>
</dbReference>
<evidence type="ECO:0000256" key="9">
    <source>
        <dbReference type="ARBA" id="ARBA00036421"/>
    </source>
</evidence>
<dbReference type="PRINTS" id="PR00934">
    <property type="entry name" value="XHISDIPTASE"/>
</dbReference>
<dbReference type="InterPro" id="IPR001160">
    <property type="entry name" value="Peptidase_M20C"/>
</dbReference>
<comment type="cofactor">
    <cofactor evidence="1">
        <name>Co(2+)</name>
        <dbReference type="ChEBI" id="CHEBI:48828"/>
    </cofactor>
</comment>
<evidence type="ECO:0000256" key="6">
    <source>
        <dbReference type="ARBA" id="ARBA00022833"/>
    </source>
</evidence>
<dbReference type="KEGG" id="psti:SOO65_18325"/>
<keyword evidence="5 19" id="KW-0378">Hydrolase</keyword>
<comment type="similarity">
    <text evidence="12">Belongs to the peptidase M20C family.</text>
</comment>
<evidence type="ECO:0000256" key="17">
    <source>
        <dbReference type="ARBA" id="ARBA00078074"/>
    </source>
</evidence>
<sequence>MYIPEHFPAEPKALWSLFHTINQLPRPSRKEDKFREFILKEAETLKLKTHTDEVGNVIVYVPATVGYENHETVIIQNHMDMVTDATPDRNINFAQDPIITFREGDWIKADRTTLGADNGIGCAAALALMYDKTVSHPPLELLFTIDEETGLKGAWGVDANYLKGKKMLNLDTEEWGSLYIGCAGGIDYEFKKTVKMVPAKLKGKSYKLTVGGFLGGHSGVDIHEQRGNAIKFLMDWITSIPADSFELSEWRGGKAHNIIPRDAFALVVLKDAKAAEEVAKKVEGRWRAFMPENDRGFFTKVEEVEAISEVVDAHDLKLLLSFLVAFPHGAHAYDLASNKELVSLSNNLAISLMVRGQFYLQSSLRFFDRGECVGLENQVQALALGFGLEFSKNGEYPSWKPVRENKLLDLVADKYQALFQKKAKVTAIHAGLECGILRDKIGPIDAVSFGPTIMGAHSPQERVHIPSVETFWTLFKEVLKAL</sequence>
<evidence type="ECO:0000256" key="2">
    <source>
        <dbReference type="ARBA" id="ARBA00001947"/>
    </source>
</evidence>
<dbReference type="GO" id="GO:0046872">
    <property type="term" value="F:metal ion binding"/>
    <property type="evidence" value="ECO:0007669"/>
    <property type="project" value="UniProtKB-KW"/>
</dbReference>
<keyword evidence="20" id="KW-1185">Reference proteome</keyword>
<evidence type="ECO:0000313" key="20">
    <source>
        <dbReference type="Proteomes" id="UP001324634"/>
    </source>
</evidence>
<dbReference type="PANTHER" id="PTHR43501">
    <property type="entry name" value="CYTOSOL NON-SPECIFIC DIPEPTIDASE"/>
    <property type="match status" value="1"/>
</dbReference>
<reference evidence="19 20" key="1">
    <citation type="submission" date="2023-11" db="EMBL/GenBank/DDBJ databases">
        <title>Peredibacter starrii A3.12.</title>
        <authorList>
            <person name="Mitchell R.J."/>
        </authorList>
    </citation>
    <scope>NUCLEOTIDE SEQUENCE [LARGE SCALE GENOMIC DNA]</scope>
    <source>
        <strain evidence="19 20">A3.12</strain>
    </source>
</reference>
<comment type="catalytic activity">
    <reaction evidence="9">
        <text>Hydrolysis of dipeptides, preferentially hydrophobic dipeptides including prolyl amino acids.</text>
        <dbReference type="EC" id="3.4.13.18"/>
    </reaction>
</comment>
<name>A0AAX4HMZ0_9BACT</name>
<dbReference type="SUPFAM" id="SSF53187">
    <property type="entry name" value="Zn-dependent exopeptidases"/>
    <property type="match status" value="1"/>
</dbReference>
<evidence type="ECO:0000256" key="11">
    <source>
        <dbReference type="ARBA" id="ARBA00044252"/>
    </source>
</evidence>
<keyword evidence="3" id="KW-0645">Protease</keyword>
<comment type="cofactor">
    <cofactor evidence="2">
        <name>Zn(2+)</name>
        <dbReference type="ChEBI" id="CHEBI:29105"/>
    </cofactor>
</comment>
<evidence type="ECO:0000259" key="18">
    <source>
        <dbReference type="Pfam" id="PF07687"/>
    </source>
</evidence>
<keyword evidence="4" id="KW-0479">Metal-binding</keyword>
<feature type="domain" description="Peptidase M20 dimerisation" evidence="18">
    <location>
        <begin position="212"/>
        <end position="285"/>
    </location>
</feature>
<dbReference type="Gene3D" id="3.40.630.10">
    <property type="entry name" value="Zn peptidases"/>
    <property type="match status" value="2"/>
</dbReference>
<dbReference type="Pfam" id="PF07687">
    <property type="entry name" value="M20_dimer"/>
    <property type="match status" value="1"/>
</dbReference>
<dbReference type="EC" id="3.4.13.18" evidence="10"/>
<dbReference type="FunFam" id="3.40.630.10:FF:000018">
    <property type="entry name" value="Aminoacyl-histidine dipeptidase PepD"/>
    <property type="match status" value="1"/>
</dbReference>
<dbReference type="PIRSF" id="PIRSF016599">
    <property type="entry name" value="Xaa-His_dipept"/>
    <property type="match status" value="1"/>
</dbReference>
<proteinExistence type="inferred from homology"/>
<protein>
    <recommendedName>
        <fullName evidence="13">Cytosol non-specific dipeptidase</fullName>
        <ecNumber evidence="10">3.4.13.18</ecNumber>
    </recommendedName>
    <alternativeName>
        <fullName evidence="16">Aminoacyl-histidine dipeptidase</fullName>
    </alternativeName>
    <alternativeName>
        <fullName evidence="15">Beta-alanyl-histidine dipeptidase</fullName>
    </alternativeName>
    <alternativeName>
        <fullName evidence="14">Carnosinase</fullName>
    </alternativeName>
    <alternativeName>
        <fullName evidence="11">Peptidase D</fullName>
    </alternativeName>
    <alternativeName>
        <fullName evidence="17">Xaa-His dipeptidase</fullName>
    </alternativeName>
</protein>
<evidence type="ECO:0000256" key="10">
    <source>
        <dbReference type="ARBA" id="ARBA00038976"/>
    </source>
</evidence>
<keyword evidence="8" id="KW-0170">Cobalt</keyword>
<evidence type="ECO:0000256" key="7">
    <source>
        <dbReference type="ARBA" id="ARBA00023049"/>
    </source>
</evidence>
<evidence type="ECO:0000256" key="12">
    <source>
        <dbReference type="ARBA" id="ARBA00061423"/>
    </source>
</evidence>
<dbReference type="GO" id="GO:0005829">
    <property type="term" value="C:cytosol"/>
    <property type="evidence" value="ECO:0007669"/>
    <property type="project" value="TreeGrafter"/>
</dbReference>
<keyword evidence="6" id="KW-0862">Zinc</keyword>
<evidence type="ECO:0000256" key="16">
    <source>
        <dbReference type="ARBA" id="ARBA00077688"/>
    </source>
</evidence>
<dbReference type="InterPro" id="IPR002933">
    <property type="entry name" value="Peptidase_M20"/>
</dbReference>
<evidence type="ECO:0000256" key="8">
    <source>
        <dbReference type="ARBA" id="ARBA00023285"/>
    </source>
</evidence>
<dbReference type="PANTHER" id="PTHR43501:SF1">
    <property type="entry name" value="CYTOSOL NON-SPECIFIC DIPEPTIDASE"/>
    <property type="match status" value="1"/>
</dbReference>
<evidence type="ECO:0000256" key="15">
    <source>
        <dbReference type="ARBA" id="ARBA00076004"/>
    </source>
</evidence>
<dbReference type="NCBIfam" id="TIGR01893">
    <property type="entry name" value="aa-his-dipept"/>
    <property type="match status" value="1"/>
</dbReference>
<evidence type="ECO:0000256" key="4">
    <source>
        <dbReference type="ARBA" id="ARBA00022723"/>
    </source>
</evidence>
<gene>
    <name evidence="19" type="primary">pepD</name>
    <name evidence="19" type="ORF">SOO65_18325</name>
</gene>
<evidence type="ECO:0000256" key="3">
    <source>
        <dbReference type="ARBA" id="ARBA00022670"/>
    </source>
</evidence>
<dbReference type="Proteomes" id="UP001324634">
    <property type="component" value="Chromosome"/>
</dbReference>
<dbReference type="Pfam" id="PF01546">
    <property type="entry name" value="Peptidase_M20"/>
    <property type="match status" value="1"/>
</dbReference>
<dbReference type="RefSeq" id="WP_321393840.1">
    <property type="nucleotide sequence ID" value="NZ_CP139487.1"/>
</dbReference>
<accession>A0AAX4HMZ0</accession>
<keyword evidence="19" id="KW-0224">Dipeptidase</keyword>
<dbReference type="AlphaFoldDB" id="A0AAX4HMZ0"/>
<dbReference type="EMBL" id="CP139487">
    <property type="protein sequence ID" value="WPU64654.1"/>
    <property type="molecule type" value="Genomic_DNA"/>
</dbReference>
<dbReference type="FunFam" id="3.40.630.10:FF:000015">
    <property type="entry name" value="Aminoacyl-histidine dipeptidase PepD"/>
    <property type="match status" value="1"/>
</dbReference>
<evidence type="ECO:0000313" key="19">
    <source>
        <dbReference type="EMBL" id="WPU64654.1"/>
    </source>
</evidence>
<dbReference type="GO" id="GO:0006508">
    <property type="term" value="P:proteolysis"/>
    <property type="evidence" value="ECO:0007669"/>
    <property type="project" value="UniProtKB-KW"/>
</dbReference>
<evidence type="ECO:0000256" key="13">
    <source>
        <dbReference type="ARBA" id="ARBA00071271"/>
    </source>
</evidence>
<evidence type="ECO:0000256" key="1">
    <source>
        <dbReference type="ARBA" id="ARBA00001941"/>
    </source>
</evidence>